<dbReference type="AlphaFoldDB" id="A0A8S1GXC2"/>
<evidence type="ECO:0000256" key="1">
    <source>
        <dbReference type="SAM" id="Phobius"/>
    </source>
</evidence>
<protein>
    <recommendedName>
        <fullName evidence="2">Apple domain-containing protein</fullName>
    </recommendedName>
</protein>
<dbReference type="SUPFAM" id="SSF57414">
    <property type="entry name" value="Hairpin loop containing domain-like"/>
    <property type="match status" value="3"/>
</dbReference>
<evidence type="ECO:0000313" key="4">
    <source>
        <dbReference type="Proteomes" id="UP000835052"/>
    </source>
</evidence>
<organism evidence="3 4">
    <name type="scientific">Caenorhabditis auriculariae</name>
    <dbReference type="NCBI Taxonomy" id="2777116"/>
    <lineage>
        <taxon>Eukaryota</taxon>
        <taxon>Metazoa</taxon>
        <taxon>Ecdysozoa</taxon>
        <taxon>Nematoda</taxon>
        <taxon>Chromadorea</taxon>
        <taxon>Rhabditida</taxon>
        <taxon>Rhabditina</taxon>
        <taxon>Rhabditomorpha</taxon>
        <taxon>Rhabditoidea</taxon>
        <taxon>Rhabditidae</taxon>
        <taxon>Peloderinae</taxon>
        <taxon>Caenorhabditis</taxon>
    </lineage>
</organism>
<keyword evidence="4" id="KW-1185">Reference proteome</keyword>
<dbReference type="PROSITE" id="PS50948">
    <property type="entry name" value="PAN"/>
    <property type="match status" value="3"/>
</dbReference>
<keyword evidence="1" id="KW-0812">Transmembrane</keyword>
<dbReference type="Pfam" id="PF00024">
    <property type="entry name" value="PAN_1"/>
    <property type="match status" value="3"/>
</dbReference>
<keyword evidence="1" id="KW-0472">Membrane</keyword>
<dbReference type="EMBL" id="CAJGYM010000006">
    <property type="protein sequence ID" value="CAD6187562.1"/>
    <property type="molecule type" value="Genomic_DNA"/>
</dbReference>
<dbReference type="GO" id="GO:0009653">
    <property type="term" value="P:anatomical structure morphogenesis"/>
    <property type="evidence" value="ECO:0007669"/>
    <property type="project" value="TreeGrafter"/>
</dbReference>
<evidence type="ECO:0000259" key="2">
    <source>
        <dbReference type="PROSITE" id="PS50948"/>
    </source>
</evidence>
<comment type="caution">
    <text evidence="3">The sequence shown here is derived from an EMBL/GenBank/DDBJ whole genome shotgun (WGS) entry which is preliminary data.</text>
</comment>
<dbReference type="OrthoDB" id="5793255at2759"/>
<feature type="transmembrane region" description="Helical" evidence="1">
    <location>
        <begin position="93"/>
        <end position="116"/>
    </location>
</feature>
<dbReference type="CDD" id="cd01099">
    <property type="entry name" value="PAN_AP_HGF"/>
    <property type="match status" value="1"/>
</dbReference>
<dbReference type="PANTHER" id="PTHR47327">
    <property type="entry name" value="FI18240P1-RELATED"/>
    <property type="match status" value="1"/>
</dbReference>
<dbReference type="SMART" id="SM00473">
    <property type="entry name" value="PAN_AP"/>
    <property type="match status" value="3"/>
</dbReference>
<feature type="domain" description="Apple" evidence="2">
    <location>
        <begin position="119"/>
        <end position="202"/>
    </location>
</feature>
<reference evidence="3" key="1">
    <citation type="submission" date="2020-10" db="EMBL/GenBank/DDBJ databases">
        <authorList>
            <person name="Kikuchi T."/>
        </authorList>
    </citation>
    <scope>NUCLEOTIDE SEQUENCE</scope>
    <source>
        <strain evidence="3">NKZ352</strain>
    </source>
</reference>
<dbReference type="Proteomes" id="UP000835052">
    <property type="component" value="Unassembled WGS sequence"/>
</dbReference>
<sequence>MSLIPYKFFTQSGRSHSEASTYTTVSRLQHKIRHILSSSRGNWMDSAQNNETKDYDGDRPSRIGHVSEIPTLLFTFAFPFSFPAFFITHLSSFQVMAFLLLLLVLLIPVDSSSVSFRNCFKRIPRRSVDNDPPIAEYRRESVSSCMKHCIMAAGNKPKTGSTCKSFTFDPSTMTCRLYDHNGNKVPAIIHPAIGTDFYQRISDVEDCAGPIVGQKINHNFVMLRSDFKNKPQKSILETPKKELSNGDLPEAEMDDFLLKSRALSAPIVKANNRDVLRSIPTGQNIEEMTQPIEEEACGTTMGYYVVVGNEIAMSISDGDVKVYNGVEQGNCANFCSQNQGPDGEKIKCRSLNYFPLDHKCELYSILAEPHGTGNLLQNDKVIYAEKFCLPDAKIKCQKDEIFILHAQKTISKRRIGASEAVSVSDCLSKCISNPKCQSSVLNSEKKTCELFDVSPSSVELVEDAPPATVLIENGCYHSSPVAQSFDNSQTERSEWSDCSFKVNGKPVKTRTSDGVVEVKEC</sequence>
<feature type="domain" description="Apple" evidence="2">
    <location>
        <begin position="396"/>
        <end position="475"/>
    </location>
</feature>
<proteinExistence type="predicted"/>
<name>A0A8S1GXC2_9PELO</name>
<dbReference type="Gene3D" id="3.50.4.10">
    <property type="entry name" value="Hepatocyte Growth Factor"/>
    <property type="match status" value="3"/>
</dbReference>
<feature type="domain" description="Apple" evidence="2">
    <location>
        <begin position="297"/>
        <end position="388"/>
    </location>
</feature>
<gene>
    <name evidence="3" type="ORF">CAUJ_LOCUS3481</name>
</gene>
<keyword evidence="1" id="KW-1133">Transmembrane helix</keyword>
<dbReference type="InterPro" id="IPR003609">
    <property type="entry name" value="Pan_app"/>
</dbReference>
<dbReference type="InterPro" id="IPR052774">
    <property type="entry name" value="Celegans_DevNeuronal_Protein"/>
</dbReference>
<dbReference type="PANTHER" id="PTHR47327:SF22">
    <property type="entry name" value="APPLE DOMAIN-CONTAINING PROTEIN"/>
    <property type="match status" value="1"/>
</dbReference>
<accession>A0A8S1GXC2</accession>
<evidence type="ECO:0000313" key="3">
    <source>
        <dbReference type="EMBL" id="CAD6187562.1"/>
    </source>
</evidence>